<protein>
    <submittedName>
        <fullName evidence="1">Uncharacterized protein</fullName>
    </submittedName>
</protein>
<dbReference type="EMBL" id="JACHMP010000001">
    <property type="protein sequence ID" value="MBB5819809.1"/>
    <property type="molecule type" value="Genomic_DNA"/>
</dbReference>
<sequence>MRRITVALGLGAAALGLGLAVVATGPSASGAIATSRSGVITALRHASAAGLVAGAGPVHVFNLYGAEEGRADRRPANLVLSEFSSMRDVVWRTWGPRRAAGRGLLSGTWCMPGCLAEPYAATVELGAVREIGGKRFFTRFAADGDFPHPESPADTLSGALPTP</sequence>
<evidence type="ECO:0000313" key="2">
    <source>
        <dbReference type="Proteomes" id="UP000540685"/>
    </source>
</evidence>
<proteinExistence type="predicted"/>
<evidence type="ECO:0000313" key="1">
    <source>
        <dbReference type="EMBL" id="MBB5819809.1"/>
    </source>
</evidence>
<keyword evidence="2" id="KW-1185">Reference proteome</keyword>
<organism evidence="1 2">
    <name type="scientific">Streptosporangium becharense</name>
    <dbReference type="NCBI Taxonomy" id="1816182"/>
    <lineage>
        <taxon>Bacteria</taxon>
        <taxon>Bacillati</taxon>
        <taxon>Actinomycetota</taxon>
        <taxon>Actinomycetes</taxon>
        <taxon>Streptosporangiales</taxon>
        <taxon>Streptosporangiaceae</taxon>
        <taxon>Streptosporangium</taxon>
    </lineage>
</organism>
<accession>A0A7W9MGV2</accession>
<gene>
    <name evidence="1" type="ORF">F4562_002871</name>
</gene>
<dbReference type="AlphaFoldDB" id="A0A7W9MGV2"/>
<dbReference type="Proteomes" id="UP000540685">
    <property type="component" value="Unassembled WGS sequence"/>
</dbReference>
<reference evidence="1 2" key="1">
    <citation type="submission" date="2020-08" db="EMBL/GenBank/DDBJ databases">
        <title>Sequencing the genomes of 1000 actinobacteria strains.</title>
        <authorList>
            <person name="Klenk H.-P."/>
        </authorList>
    </citation>
    <scope>NUCLEOTIDE SEQUENCE [LARGE SCALE GENOMIC DNA]</scope>
    <source>
        <strain evidence="1 2">DSM 46887</strain>
    </source>
</reference>
<name>A0A7W9MGV2_9ACTN</name>
<comment type="caution">
    <text evidence="1">The sequence shown here is derived from an EMBL/GenBank/DDBJ whole genome shotgun (WGS) entry which is preliminary data.</text>
</comment>
<dbReference type="RefSeq" id="WP_184537804.1">
    <property type="nucleotide sequence ID" value="NZ_JACHMP010000001.1"/>
</dbReference>